<keyword evidence="1" id="KW-0812">Transmembrane</keyword>
<accession>A0A812LNC2</accession>
<proteinExistence type="predicted"/>
<dbReference type="Proteomes" id="UP000601435">
    <property type="component" value="Unassembled WGS sequence"/>
</dbReference>
<feature type="transmembrane region" description="Helical" evidence="1">
    <location>
        <begin position="126"/>
        <end position="150"/>
    </location>
</feature>
<reference evidence="3" key="1">
    <citation type="submission" date="2021-02" db="EMBL/GenBank/DDBJ databases">
        <authorList>
            <person name="Dougan E. K."/>
            <person name="Rhodes N."/>
            <person name="Thang M."/>
            <person name="Chan C."/>
        </authorList>
    </citation>
    <scope>NUCLEOTIDE SEQUENCE</scope>
</reference>
<feature type="chain" id="PRO_5032733492" description="H(+)-exporting diphosphatase" evidence="2">
    <location>
        <begin position="17"/>
        <end position="222"/>
    </location>
</feature>
<keyword evidence="4" id="KW-1185">Reference proteome</keyword>
<evidence type="ECO:0000256" key="2">
    <source>
        <dbReference type="SAM" id="SignalP"/>
    </source>
</evidence>
<protein>
    <recommendedName>
        <fullName evidence="5">H(+)-exporting diphosphatase</fullName>
    </recommendedName>
</protein>
<feature type="signal peptide" evidence="2">
    <location>
        <begin position="1"/>
        <end position="16"/>
    </location>
</feature>
<keyword evidence="2" id="KW-0732">Signal</keyword>
<feature type="non-terminal residue" evidence="3">
    <location>
        <position position="1"/>
    </location>
</feature>
<evidence type="ECO:0000313" key="3">
    <source>
        <dbReference type="EMBL" id="CAE7249464.1"/>
    </source>
</evidence>
<gene>
    <name evidence="3" type="ORF">SNEC2469_LOCUS5073</name>
</gene>
<dbReference type="AlphaFoldDB" id="A0A812LNC2"/>
<evidence type="ECO:0008006" key="5">
    <source>
        <dbReference type="Google" id="ProtNLM"/>
    </source>
</evidence>
<sequence>LLAVVSSGLCLAQAFAASSFPNRTVAVSRQAENDKVEVIQNVALGAAFASTYLAPKGDSGLAAILATTDQIGLVLLFAGVVISLGVYIRLNIWGEIEMTYSKALMDNAMKIPNKMVDDASDLAEKLFAFIVGFIIAITLGVLSFTIGVIIDVVVGLLPTLAVLVLVGLALGNYALSKLPASVTALAAPILGRAGFFLGIYGLLRVIRFLLSQRSEDDGESAD</sequence>
<keyword evidence="1" id="KW-1133">Transmembrane helix</keyword>
<evidence type="ECO:0000313" key="4">
    <source>
        <dbReference type="Proteomes" id="UP000601435"/>
    </source>
</evidence>
<feature type="transmembrane region" description="Helical" evidence="1">
    <location>
        <begin position="156"/>
        <end position="175"/>
    </location>
</feature>
<feature type="transmembrane region" description="Helical" evidence="1">
    <location>
        <begin position="182"/>
        <end position="203"/>
    </location>
</feature>
<dbReference type="EMBL" id="CAJNJA010009690">
    <property type="protein sequence ID" value="CAE7249464.1"/>
    <property type="molecule type" value="Genomic_DNA"/>
</dbReference>
<keyword evidence="1" id="KW-0472">Membrane</keyword>
<comment type="caution">
    <text evidence="3">The sequence shown here is derived from an EMBL/GenBank/DDBJ whole genome shotgun (WGS) entry which is preliminary data.</text>
</comment>
<dbReference type="OrthoDB" id="10417951at2759"/>
<evidence type="ECO:0000256" key="1">
    <source>
        <dbReference type="SAM" id="Phobius"/>
    </source>
</evidence>
<feature type="transmembrane region" description="Helical" evidence="1">
    <location>
        <begin position="71"/>
        <end position="92"/>
    </location>
</feature>
<organism evidence="3 4">
    <name type="scientific">Symbiodinium necroappetens</name>
    <dbReference type="NCBI Taxonomy" id="1628268"/>
    <lineage>
        <taxon>Eukaryota</taxon>
        <taxon>Sar</taxon>
        <taxon>Alveolata</taxon>
        <taxon>Dinophyceae</taxon>
        <taxon>Suessiales</taxon>
        <taxon>Symbiodiniaceae</taxon>
        <taxon>Symbiodinium</taxon>
    </lineage>
</organism>
<name>A0A812LNC2_9DINO</name>